<comment type="caution">
    <text evidence="3">The sequence shown here is derived from an EMBL/GenBank/DDBJ whole genome shotgun (WGS) entry which is preliminary data.</text>
</comment>
<reference evidence="3" key="1">
    <citation type="submission" date="2019-03" db="EMBL/GenBank/DDBJ databases">
        <authorList>
            <person name="Ashton P.M."/>
            <person name="Dallman T."/>
            <person name="Nair S."/>
            <person name="De Pinna E."/>
            <person name="Peters T."/>
            <person name="Grant K."/>
        </authorList>
    </citation>
    <scope>NUCLEOTIDE SEQUENCE [LARGE SCALE GENOMIC DNA]</scope>
    <source>
        <strain evidence="3">278089</strain>
    </source>
</reference>
<dbReference type="EMBL" id="AAIKEG010000019">
    <property type="protein sequence ID" value="ECF1314156.1"/>
    <property type="molecule type" value="Genomic_DNA"/>
</dbReference>
<name>A0A5Y2MYR6_SALHA</name>
<organism evidence="3">
    <name type="scientific">Salmonella hadar</name>
    <dbReference type="NCBI Taxonomy" id="149385"/>
    <lineage>
        <taxon>Bacteria</taxon>
        <taxon>Pseudomonadati</taxon>
        <taxon>Pseudomonadota</taxon>
        <taxon>Gammaproteobacteria</taxon>
        <taxon>Enterobacterales</taxon>
        <taxon>Enterobacteriaceae</taxon>
        <taxon>Salmonella</taxon>
    </lineage>
</organism>
<evidence type="ECO:0000313" key="3">
    <source>
        <dbReference type="EMBL" id="ECF1314156.1"/>
    </source>
</evidence>
<gene>
    <name evidence="3" type="ORF">E0557_19850</name>
</gene>
<feature type="domain" description="DUF6651" evidence="2">
    <location>
        <begin position="167"/>
        <end position="273"/>
    </location>
</feature>
<dbReference type="Pfam" id="PF20356">
    <property type="entry name" value="DUF6651"/>
    <property type="match status" value="1"/>
</dbReference>
<dbReference type="InterPro" id="IPR046593">
    <property type="entry name" value="DUF6651"/>
</dbReference>
<feature type="region of interest" description="Disordered" evidence="1">
    <location>
        <begin position="256"/>
        <end position="300"/>
    </location>
</feature>
<accession>A0A5Y2MYR6</accession>
<sequence length="300" mass="32721">MNLWQMLMARRGLMDVAESHERGGAGAGAGAPAGDSEEGTKDQGKQGEQKEQPKGEDDDLAGLTPEELLAELRKSKKAGADLLKENMKRKEKERSLSDQLAQYGDIDPARARQLLEAEQAAENARREAEQAELERRGEFDAVKKQMIEAHQHELAQRDERFSALESENAALKAQLVEMTVGASFSGSTFLREKVLMTPAKARVIYGSHFEVGEDGSVVGYDKPAGQKERAVLVDGEGKPLPFESAIERILRADPEADALMRSEAKQGAGSNSKPTHKVNQPKNRSTMDKLTSGLGKIGLK</sequence>
<protein>
    <recommendedName>
        <fullName evidence="2">DUF6651 domain-containing protein</fullName>
    </recommendedName>
</protein>
<feature type="compositionally biased region" description="Basic and acidic residues" evidence="1">
    <location>
        <begin position="38"/>
        <end position="55"/>
    </location>
</feature>
<dbReference type="Proteomes" id="UP000839877">
    <property type="component" value="Unassembled WGS sequence"/>
</dbReference>
<evidence type="ECO:0000259" key="2">
    <source>
        <dbReference type="Pfam" id="PF20356"/>
    </source>
</evidence>
<proteinExistence type="predicted"/>
<feature type="region of interest" description="Disordered" evidence="1">
    <location>
        <begin position="18"/>
        <end position="103"/>
    </location>
</feature>
<feature type="compositionally biased region" description="Polar residues" evidence="1">
    <location>
        <begin position="268"/>
        <end position="284"/>
    </location>
</feature>
<evidence type="ECO:0000256" key="1">
    <source>
        <dbReference type="SAM" id="MobiDB-lite"/>
    </source>
</evidence>
<feature type="compositionally biased region" description="Basic and acidic residues" evidence="1">
    <location>
        <begin position="70"/>
        <end position="96"/>
    </location>
</feature>
<dbReference type="AlphaFoldDB" id="A0A5Y2MYR6"/>